<dbReference type="InterPro" id="IPR002781">
    <property type="entry name" value="TM_pro_TauE-like"/>
</dbReference>
<protein>
    <recommendedName>
        <fullName evidence="5">Probable membrane transporter protein</fullName>
    </recommendedName>
</protein>
<dbReference type="PANTHER" id="PTHR43483">
    <property type="entry name" value="MEMBRANE TRANSPORTER PROTEIN HI_0806-RELATED"/>
    <property type="match status" value="1"/>
</dbReference>
<feature type="transmembrane region" description="Helical" evidence="5">
    <location>
        <begin position="222"/>
        <end position="243"/>
    </location>
</feature>
<dbReference type="Proteomes" id="UP001196509">
    <property type="component" value="Unassembled WGS sequence"/>
</dbReference>
<feature type="transmembrane region" description="Helical" evidence="5">
    <location>
        <begin position="188"/>
        <end position="210"/>
    </location>
</feature>
<comment type="subcellular location">
    <subcellularLocation>
        <location evidence="5">Cell membrane</location>
        <topology evidence="5">Multi-pass membrane protein</topology>
    </subcellularLocation>
    <subcellularLocation>
        <location evidence="1">Membrane</location>
        <topology evidence="1">Multi-pass membrane protein</topology>
    </subcellularLocation>
</comment>
<gene>
    <name evidence="6" type="ORF">K1W69_08300</name>
</gene>
<reference evidence="6" key="1">
    <citation type="submission" date="2021-08" db="EMBL/GenBank/DDBJ databases">
        <title>Hoeflea bacterium WL0058 sp. nov., isolated from the sediment.</title>
        <authorList>
            <person name="Wang L."/>
            <person name="Zhang D."/>
        </authorList>
    </citation>
    <scope>NUCLEOTIDE SEQUENCE</scope>
    <source>
        <strain evidence="6">WL0058</strain>
    </source>
</reference>
<dbReference type="PANTHER" id="PTHR43483:SF3">
    <property type="entry name" value="MEMBRANE TRANSPORTER PROTEIN HI_0806-RELATED"/>
    <property type="match status" value="1"/>
</dbReference>
<keyword evidence="4 5" id="KW-0472">Membrane</keyword>
<organism evidence="6 7">
    <name type="scientific">Flavimaribacter sediminis</name>
    <dbReference type="NCBI Taxonomy" id="2865987"/>
    <lineage>
        <taxon>Bacteria</taxon>
        <taxon>Pseudomonadati</taxon>
        <taxon>Pseudomonadota</taxon>
        <taxon>Alphaproteobacteria</taxon>
        <taxon>Hyphomicrobiales</taxon>
        <taxon>Rhizobiaceae</taxon>
        <taxon>Flavimaribacter</taxon>
    </lineage>
</organism>
<name>A0AAE2ZM29_9HYPH</name>
<dbReference type="EMBL" id="JAICBX010000002">
    <property type="protein sequence ID" value="MBW8637185.1"/>
    <property type="molecule type" value="Genomic_DNA"/>
</dbReference>
<feature type="transmembrane region" description="Helical" evidence="5">
    <location>
        <begin position="57"/>
        <end position="75"/>
    </location>
</feature>
<feature type="transmembrane region" description="Helical" evidence="5">
    <location>
        <begin position="255"/>
        <end position="276"/>
    </location>
</feature>
<evidence type="ECO:0000256" key="4">
    <source>
        <dbReference type="ARBA" id="ARBA00023136"/>
    </source>
</evidence>
<comment type="similarity">
    <text evidence="5">Belongs to the 4-toluene sulfonate uptake permease (TSUP) (TC 2.A.102) family.</text>
</comment>
<comment type="caution">
    <text evidence="6">The sequence shown here is derived from an EMBL/GenBank/DDBJ whole genome shotgun (WGS) entry which is preliminary data.</text>
</comment>
<evidence type="ECO:0000256" key="5">
    <source>
        <dbReference type="RuleBase" id="RU363041"/>
    </source>
</evidence>
<evidence type="ECO:0000256" key="1">
    <source>
        <dbReference type="ARBA" id="ARBA00004141"/>
    </source>
</evidence>
<evidence type="ECO:0000313" key="6">
    <source>
        <dbReference type="EMBL" id="MBW8637185.1"/>
    </source>
</evidence>
<evidence type="ECO:0000256" key="2">
    <source>
        <dbReference type="ARBA" id="ARBA00022692"/>
    </source>
</evidence>
<sequence>MDISSIFTAEHLVFLISMIGAGVVGGLIAGLLGVGGGIVIVPVLYSVLVAIKAPEAIAIKVAVATSLATIVVTSLSSARSHSKRDAVDYSLLRSWAAPIIIGVVIGTTIAGYVGGEVLTLVFAVVALVVAVNMLARANNAALTSDFPNAGVKFGSGVGVGLISSMMGIGGGTLGVPILTAFGFDIRRAVGTAAAIGFVIAVPATIGYIIAGWGASGLPPFSIGYVNLLGFIAIVPLTTLFAPIGAKIAHTIPRRVLSYCFAGFLVVTSARMFYSLLS</sequence>
<feature type="transmembrane region" description="Helical" evidence="5">
    <location>
        <begin position="120"/>
        <end position="137"/>
    </location>
</feature>
<dbReference type="RefSeq" id="WP_220227918.1">
    <property type="nucleotide sequence ID" value="NZ_JAICBX010000002.1"/>
</dbReference>
<keyword evidence="5" id="KW-1003">Cell membrane</keyword>
<feature type="transmembrane region" description="Helical" evidence="5">
    <location>
        <begin position="12"/>
        <end position="45"/>
    </location>
</feature>
<dbReference type="GO" id="GO:0005886">
    <property type="term" value="C:plasma membrane"/>
    <property type="evidence" value="ECO:0007669"/>
    <property type="project" value="UniProtKB-SubCell"/>
</dbReference>
<feature type="transmembrane region" description="Helical" evidence="5">
    <location>
        <begin position="157"/>
        <end position="181"/>
    </location>
</feature>
<proteinExistence type="inferred from homology"/>
<keyword evidence="7" id="KW-1185">Reference proteome</keyword>
<dbReference type="Pfam" id="PF01925">
    <property type="entry name" value="TauE"/>
    <property type="match status" value="1"/>
</dbReference>
<evidence type="ECO:0000313" key="7">
    <source>
        <dbReference type="Proteomes" id="UP001196509"/>
    </source>
</evidence>
<feature type="transmembrane region" description="Helical" evidence="5">
    <location>
        <begin position="95"/>
        <end position="113"/>
    </location>
</feature>
<keyword evidence="3 5" id="KW-1133">Transmembrane helix</keyword>
<keyword evidence="2 5" id="KW-0812">Transmembrane</keyword>
<accession>A0AAE2ZM29</accession>
<evidence type="ECO:0000256" key="3">
    <source>
        <dbReference type="ARBA" id="ARBA00022989"/>
    </source>
</evidence>
<dbReference type="AlphaFoldDB" id="A0AAE2ZM29"/>